<comment type="caution">
    <text evidence="2">The sequence shown here is derived from an EMBL/GenBank/DDBJ whole genome shotgun (WGS) entry which is preliminary data.</text>
</comment>
<keyword evidence="3" id="KW-1185">Reference proteome</keyword>
<evidence type="ECO:0000256" key="1">
    <source>
        <dbReference type="SAM" id="MobiDB-lite"/>
    </source>
</evidence>
<evidence type="ECO:0000313" key="3">
    <source>
        <dbReference type="Proteomes" id="UP000827092"/>
    </source>
</evidence>
<protein>
    <submittedName>
        <fullName evidence="2">Uncharacterized protein</fullName>
    </submittedName>
</protein>
<gene>
    <name evidence="2" type="ORF">JTE90_026858</name>
</gene>
<dbReference type="Proteomes" id="UP000827092">
    <property type="component" value="Unassembled WGS sequence"/>
</dbReference>
<feature type="compositionally biased region" description="Basic and acidic residues" evidence="1">
    <location>
        <begin position="13"/>
        <end position="23"/>
    </location>
</feature>
<reference evidence="2 3" key="1">
    <citation type="journal article" date="2022" name="Nat. Ecol. Evol.">
        <title>A masculinizing supergene underlies an exaggerated male reproductive morph in a spider.</title>
        <authorList>
            <person name="Hendrickx F."/>
            <person name="De Corte Z."/>
            <person name="Sonet G."/>
            <person name="Van Belleghem S.M."/>
            <person name="Kostlbacher S."/>
            <person name="Vangestel C."/>
        </authorList>
    </citation>
    <scope>NUCLEOTIDE SEQUENCE [LARGE SCALE GENOMIC DNA]</scope>
    <source>
        <strain evidence="2">W744_W776</strain>
    </source>
</reference>
<name>A0AAV6U1H5_9ARAC</name>
<feature type="region of interest" description="Disordered" evidence="1">
    <location>
        <begin position="1"/>
        <end position="28"/>
    </location>
</feature>
<dbReference type="EMBL" id="JAFNEN010000776">
    <property type="protein sequence ID" value="KAG8177511.1"/>
    <property type="molecule type" value="Genomic_DNA"/>
</dbReference>
<dbReference type="AlphaFoldDB" id="A0AAV6U1H5"/>
<organism evidence="2 3">
    <name type="scientific">Oedothorax gibbosus</name>
    <dbReference type="NCBI Taxonomy" id="931172"/>
    <lineage>
        <taxon>Eukaryota</taxon>
        <taxon>Metazoa</taxon>
        <taxon>Ecdysozoa</taxon>
        <taxon>Arthropoda</taxon>
        <taxon>Chelicerata</taxon>
        <taxon>Arachnida</taxon>
        <taxon>Araneae</taxon>
        <taxon>Araneomorphae</taxon>
        <taxon>Entelegynae</taxon>
        <taxon>Araneoidea</taxon>
        <taxon>Linyphiidae</taxon>
        <taxon>Erigoninae</taxon>
        <taxon>Oedothorax</taxon>
    </lineage>
</organism>
<accession>A0AAV6U1H5</accession>
<evidence type="ECO:0000313" key="2">
    <source>
        <dbReference type="EMBL" id="KAG8177511.1"/>
    </source>
</evidence>
<proteinExistence type="predicted"/>
<sequence length="125" mass="13866">MNVEQRLTIPPREPARHGIDKSNHHQQNNTNNIHLQTFINDVPHSCGTCPCINNNHVTILSPLSTMPQTPRTLLTQEKGRVGVCSTTRGVLLIDESRLVECRCSLSSASHKRNAGHCYFLLMGVG</sequence>